<feature type="domain" description="MULE transposase" evidence="5">
    <location>
        <begin position="193"/>
        <end position="294"/>
    </location>
</feature>
<feature type="domain" description="FLYWCH-type" evidence="4">
    <location>
        <begin position="7"/>
        <end position="54"/>
    </location>
</feature>
<dbReference type="InterPro" id="IPR018289">
    <property type="entry name" value="MULE_transposase_dom"/>
</dbReference>
<comment type="caution">
    <text evidence="6">The sequence shown here is derived from an EMBL/GenBank/DDBJ whole genome shotgun (WGS) entry which is preliminary data.</text>
</comment>
<evidence type="ECO:0000313" key="6">
    <source>
        <dbReference type="EMBL" id="KAK3910258.1"/>
    </source>
</evidence>
<feature type="non-terminal residue" evidence="6">
    <location>
        <position position="503"/>
    </location>
</feature>
<dbReference type="Proteomes" id="UP001219518">
    <property type="component" value="Unassembled WGS sequence"/>
</dbReference>
<dbReference type="AlphaFoldDB" id="A0AAE1GWT3"/>
<dbReference type="PANTHER" id="PTHR47160">
    <property type="entry name" value="PUTATIVE-RELATED"/>
    <property type="match status" value="1"/>
</dbReference>
<organism evidence="6 7">
    <name type="scientific">Frankliniella fusca</name>
    <dbReference type="NCBI Taxonomy" id="407009"/>
    <lineage>
        <taxon>Eukaryota</taxon>
        <taxon>Metazoa</taxon>
        <taxon>Ecdysozoa</taxon>
        <taxon>Arthropoda</taxon>
        <taxon>Hexapoda</taxon>
        <taxon>Insecta</taxon>
        <taxon>Pterygota</taxon>
        <taxon>Neoptera</taxon>
        <taxon>Paraneoptera</taxon>
        <taxon>Thysanoptera</taxon>
        <taxon>Terebrantia</taxon>
        <taxon>Thripoidea</taxon>
        <taxon>Thripidae</taxon>
        <taxon>Frankliniella</taxon>
    </lineage>
</organism>
<evidence type="ECO:0000259" key="5">
    <source>
        <dbReference type="Pfam" id="PF10551"/>
    </source>
</evidence>
<evidence type="ECO:0000256" key="2">
    <source>
        <dbReference type="ARBA" id="ARBA00022771"/>
    </source>
</evidence>
<evidence type="ECO:0000256" key="1">
    <source>
        <dbReference type="ARBA" id="ARBA00022723"/>
    </source>
</evidence>
<dbReference type="EMBL" id="JAHWGI010000148">
    <property type="protein sequence ID" value="KAK3910258.1"/>
    <property type="molecule type" value="Genomic_DNA"/>
</dbReference>
<proteinExistence type="predicted"/>
<dbReference type="InterPro" id="IPR007588">
    <property type="entry name" value="Znf_FLYWCH"/>
</dbReference>
<dbReference type="Pfam" id="PF04500">
    <property type="entry name" value="FLYWCH"/>
    <property type="match status" value="1"/>
</dbReference>
<evidence type="ECO:0000256" key="3">
    <source>
        <dbReference type="ARBA" id="ARBA00022833"/>
    </source>
</evidence>
<dbReference type="Gene3D" id="2.20.25.240">
    <property type="match status" value="1"/>
</dbReference>
<keyword evidence="3" id="KW-0862">Zinc</keyword>
<protein>
    <submittedName>
        <fullName evidence="6">FLYWCH-type zinc finger-containing protein 1</fullName>
    </submittedName>
</protein>
<gene>
    <name evidence="6" type="ORF">KUF71_004132</name>
</gene>
<evidence type="ECO:0000259" key="4">
    <source>
        <dbReference type="Pfam" id="PF04500"/>
    </source>
</evidence>
<dbReference type="Pfam" id="PF10551">
    <property type="entry name" value="MULE"/>
    <property type="match status" value="1"/>
</dbReference>
<reference evidence="6" key="1">
    <citation type="submission" date="2021-07" db="EMBL/GenBank/DDBJ databases">
        <authorList>
            <person name="Catto M.A."/>
            <person name="Jacobson A."/>
            <person name="Kennedy G."/>
            <person name="Labadie P."/>
            <person name="Hunt B.G."/>
            <person name="Srinivasan R."/>
        </authorList>
    </citation>
    <scope>NUCLEOTIDE SEQUENCE</scope>
    <source>
        <strain evidence="6">PL_HMW_Pooled</strain>
        <tissue evidence="6">Head</tissue>
    </source>
</reference>
<evidence type="ECO:0000313" key="7">
    <source>
        <dbReference type="Proteomes" id="UP001219518"/>
    </source>
</evidence>
<keyword evidence="2" id="KW-0863">Zinc-finger</keyword>
<keyword evidence="1" id="KW-0479">Metal-binding</keyword>
<name>A0AAE1GWT3_9NEOP</name>
<sequence>WTSMELLRSNKGTNLLVLNGFTYSEHSRSKNRRKIYWRCSERGSCNARVHTNTDFGDLQLLQDGTDKHLGHIEDHKGVETRRVMQGVKRKAEEHPNEAPTRLIRQAVAAINDPEVLARLPARNSVRRVANQHQNLGRPRNPQELQDIILDPPYTTTKRGTRFLLFDSGPGDPDRVIVFAAEASRRVLFASEIVFSDGTFKTVPNQFAQLYTVHGLVTDVASRRYVFPLVFCLCVRKNEATYRRIWEAITEEAARLGKRFRMRIMMTDFELAAINVQRAMFPDVQHKGCLFHFNQSLWRQVIISPVGSQRRTTGVLGYVNAENEPHTVRRDVQRLMALPFVPLADLEDTFDTIVEQCDDRVLSVTNSLEATYIRGHRNLRRRRAVPPQFPPELWNVYEQATENVTRTTNVVEGWHSKFQKMLGVHHANIWKFLEEVRDEEHDFHQVLTQIRAGHIDIKQPVNKKYEMSQRRVYNLANSYEDYKERGEVMRYLEAISYNRKIQPD</sequence>
<keyword evidence="7" id="KW-1185">Reference proteome</keyword>
<accession>A0AAE1GWT3</accession>
<dbReference type="PANTHER" id="PTHR47160:SF10">
    <property type="entry name" value="MULE TRANSPOSASE DOMAIN-CONTAINING PROTEIN"/>
    <property type="match status" value="1"/>
</dbReference>
<reference evidence="6" key="2">
    <citation type="journal article" date="2023" name="BMC Genomics">
        <title>Pest status, molecular evolution, and epigenetic factors derived from the genome assembly of Frankliniella fusca, a thysanopteran phytovirus vector.</title>
        <authorList>
            <person name="Catto M.A."/>
            <person name="Labadie P.E."/>
            <person name="Jacobson A.L."/>
            <person name="Kennedy G.G."/>
            <person name="Srinivasan R."/>
            <person name="Hunt B.G."/>
        </authorList>
    </citation>
    <scope>NUCLEOTIDE SEQUENCE</scope>
    <source>
        <strain evidence="6">PL_HMW_Pooled</strain>
    </source>
</reference>
<dbReference type="GO" id="GO:0008270">
    <property type="term" value="F:zinc ion binding"/>
    <property type="evidence" value="ECO:0007669"/>
    <property type="project" value="UniProtKB-KW"/>
</dbReference>